<evidence type="ECO:0000313" key="3">
    <source>
        <dbReference type="Proteomes" id="UP001152795"/>
    </source>
</evidence>
<dbReference type="EMBL" id="CACRXK020025668">
    <property type="protein sequence ID" value="CAB4039632.1"/>
    <property type="molecule type" value="Genomic_DNA"/>
</dbReference>
<feature type="compositionally biased region" description="Polar residues" evidence="1">
    <location>
        <begin position="30"/>
        <end position="68"/>
    </location>
</feature>
<comment type="caution">
    <text evidence="2">The sequence shown here is derived from an EMBL/GenBank/DDBJ whole genome shotgun (WGS) entry which is preliminary data.</text>
</comment>
<gene>
    <name evidence="2" type="ORF">PACLA_8A080744</name>
</gene>
<organism evidence="2 3">
    <name type="scientific">Paramuricea clavata</name>
    <name type="common">Red gorgonian</name>
    <name type="synonym">Violescent sea-whip</name>
    <dbReference type="NCBI Taxonomy" id="317549"/>
    <lineage>
        <taxon>Eukaryota</taxon>
        <taxon>Metazoa</taxon>
        <taxon>Cnidaria</taxon>
        <taxon>Anthozoa</taxon>
        <taxon>Octocorallia</taxon>
        <taxon>Malacalcyonacea</taxon>
        <taxon>Plexauridae</taxon>
        <taxon>Paramuricea</taxon>
    </lineage>
</organism>
<dbReference type="AlphaFoldDB" id="A0A6S7LP56"/>
<proteinExistence type="predicted"/>
<evidence type="ECO:0000313" key="2">
    <source>
        <dbReference type="EMBL" id="CAB4039632.1"/>
    </source>
</evidence>
<accession>A0A6S7LP56</accession>
<feature type="region of interest" description="Disordered" evidence="1">
    <location>
        <begin position="1"/>
        <end position="68"/>
    </location>
</feature>
<sequence>MTTLIARANKTSTGTDEPVWSPLTVGPGANTLSSTTNDETLGNCTESNATVSLPTVSTTDDNKSPITAATKSTSLPATEVEAPTSAIVDKEVTGAAGATATEIAGTGAEASGTDQLAHPTTEQLEPLKDTWKENPHRSPRCNGTGSLIHLLLLIVAVAL</sequence>
<protein>
    <submittedName>
        <fullName evidence="2">Uncharacterized protein</fullName>
    </submittedName>
</protein>
<dbReference type="Proteomes" id="UP001152795">
    <property type="component" value="Unassembled WGS sequence"/>
</dbReference>
<reference evidence="2" key="1">
    <citation type="submission" date="2020-04" db="EMBL/GenBank/DDBJ databases">
        <authorList>
            <person name="Alioto T."/>
            <person name="Alioto T."/>
            <person name="Gomez Garrido J."/>
        </authorList>
    </citation>
    <scope>NUCLEOTIDE SEQUENCE</scope>
    <source>
        <strain evidence="2">A484AB</strain>
    </source>
</reference>
<keyword evidence="3" id="KW-1185">Reference proteome</keyword>
<evidence type="ECO:0000256" key="1">
    <source>
        <dbReference type="SAM" id="MobiDB-lite"/>
    </source>
</evidence>
<feature type="compositionally biased region" description="Polar residues" evidence="1">
    <location>
        <begin position="1"/>
        <end position="15"/>
    </location>
</feature>
<name>A0A6S7LP56_PARCT</name>